<reference evidence="10" key="1">
    <citation type="submission" date="2017-10" db="EMBL/GenBank/DDBJ databases">
        <title>A new Pekin duck reference genome.</title>
        <authorList>
            <person name="Hou Z.-C."/>
            <person name="Zhou Z.-K."/>
            <person name="Zhu F."/>
            <person name="Hou S.-S."/>
        </authorList>
    </citation>
    <scope>NUCLEOTIDE SEQUENCE [LARGE SCALE GENOMIC DNA]</scope>
</reference>
<dbReference type="Pfam" id="PF16546">
    <property type="entry name" value="SGTA_dimer"/>
    <property type="match status" value="1"/>
</dbReference>
<evidence type="ECO:0000256" key="5">
    <source>
        <dbReference type="ARBA" id="ARBA00022990"/>
    </source>
</evidence>
<dbReference type="GO" id="GO:0016020">
    <property type="term" value="C:membrane"/>
    <property type="evidence" value="ECO:0007669"/>
    <property type="project" value="TreeGrafter"/>
</dbReference>
<keyword evidence="2" id="KW-0597">Phosphoprotein</keyword>
<proteinExistence type="inferred from homology"/>
<sequence>MLGSRRTAPLPLVIFPLSGTGKGPGSGSAPPGPPSLVTRPQQRGRGPVRLPARCHGDNTPAPPPPRLYGQTANTERRPHFRPPARPPPIAHAQRPQRREGGRGRGRRMRSAAPALAEASGAGPVSGGGAGPGPPPPAPGPGPAPRPGRYGAGRPRPRPLTGPGAGLGSLPGPFRPPRGGKGAAAAPVALPWPLPGPAAAWVRAARRHRAPPGMAEQKRLAYAIVRFLHEQLRGGGMSPDAQESLEVAIQCLETAFGVSLDDKDLAVSQTLPEIFEAAVGKVSKSPEHALTFDPGSPRGELCLFSAV</sequence>
<keyword evidence="6" id="KW-0143">Chaperone</keyword>
<dbReference type="OMA" id="TERRPHF"/>
<evidence type="ECO:0000256" key="7">
    <source>
        <dbReference type="SAM" id="MobiDB-lite"/>
    </source>
</evidence>
<evidence type="ECO:0000256" key="2">
    <source>
        <dbReference type="ARBA" id="ARBA00022553"/>
    </source>
</evidence>
<keyword evidence="3" id="KW-0677">Repeat</keyword>
<dbReference type="GO" id="GO:0072380">
    <property type="term" value="C:TRC complex"/>
    <property type="evidence" value="ECO:0007669"/>
    <property type="project" value="TreeGrafter"/>
</dbReference>
<keyword evidence="10" id="KW-1185">Reference proteome</keyword>
<dbReference type="STRING" id="8840.ENSAPLP00000020656"/>
<feature type="compositionally biased region" description="Low complexity" evidence="7">
    <location>
        <begin position="146"/>
        <end position="161"/>
    </location>
</feature>
<feature type="region of interest" description="Disordered" evidence="7">
    <location>
        <begin position="1"/>
        <end position="181"/>
    </location>
</feature>
<keyword evidence="4" id="KW-0802">TPR repeat</keyword>
<protein>
    <recommendedName>
        <fullName evidence="8">SGTA homodimerisation domain-containing protein</fullName>
    </recommendedName>
</protein>
<accession>A0A493T494</accession>
<dbReference type="Proteomes" id="UP000016666">
    <property type="component" value="Unassembled WGS sequence"/>
</dbReference>
<dbReference type="Ensembl" id="ENSAPLT00000043332.1">
    <property type="protein sequence ID" value="ENSAPLP00000020656.1"/>
    <property type="gene ID" value="ENSAPLG00000030331.1"/>
</dbReference>
<dbReference type="AlphaFoldDB" id="A0A493T494"/>
<dbReference type="InterPro" id="IPR032374">
    <property type="entry name" value="SGTA_dimer"/>
</dbReference>
<dbReference type="PANTHER" id="PTHR45831">
    <property type="entry name" value="LD24721P"/>
    <property type="match status" value="1"/>
</dbReference>
<dbReference type="Gene3D" id="1.20.5.420">
    <property type="entry name" value="Immunoglobulin FC, subunit C"/>
    <property type="match status" value="1"/>
</dbReference>
<evidence type="ECO:0000259" key="8">
    <source>
        <dbReference type="Pfam" id="PF16546"/>
    </source>
</evidence>
<reference evidence="9" key="2">
    <citation type="submission" date="2025-08" db="UniProtKB">
        <authorList>
            <consortium name="Ensembl"/>
        </authorList>
    </citation>
    <scope>IDENTIFICATION</scope>
</reference>
<keyword evidence="5" id="KW-0007">Acetylation</keyword>
<evidence type="ECO:0000256" key="3">
    <source>
        <dbReference type="ARBA" id="ARBA00022737"/>
    </source>
</evidence>
<organism evidence="9 10">
    <name type="scientific">Anas platyrhynchos platyrhynchos</name>
    <name type="common">Northern mallard</name>
    <dbReference type="NCBI Taxonomy" id="8840"/>
    <lineage>
        <taxon>Eukaryota</taxon>
        <taxon>Metazoa</taxon>
        <taxon>Chordata</taxon>
        <taxon>Craniata</taxon>
        <taxon>Vertebrata</taxon>
        <taxon>Euteleostomi</taxon>
        <taxon>Archelosauria</taxon>
        <taxon>Archosauria</taxon>
        <taxon>Dinosauria</taxon>
        <taxon>Saurischia</taxon>
        <taxon>Theropoda</taxon>
        <taxon>Coelurosauria</taxon>
        <taxon>Aves</taxon>
        <taxon>Neognathae</taxon>
        <taxon>Galloanserae</taxon>
        <taxon>Anseriformes</taxon>
        <taxon>Anatidae</taxon>
        <taxon>Anatinae</taxon>
        <taxon>Anas</taxon>
    </lineage>
</organism>
<evidence type="ECO:0000313" key="9">
    <source>
        <dbReference type="Ensembl" id="ENSAPLP00000020656.1"/>
    </source>
</evidence>
<name>A0A493T494_ANAPP</name>
<evidence type="ECO:0000256" key="1">
    <source>
        <dbReference type="ARBA" id="ARBA00008175"/>
    </source>
</evidence>
<evidence type="ECO:0000256" key="6">
    <source>
        <dbReference type="ARBA" id="ARBA00023186"/>
    </source>
</evidence>
<evidence type="ECO:0000313" key="10">
    <source>
        <dbReference type="Proteomes" id="UP000016666"/>
    </source>
</evidence>
<dbReference type="InterPro" id="IPR047150">
    <property type="entry name" value="SGT"/>
</dbReference>
<reference evidence="9" key="3">
    <citation type="submission" date="2025-09" db="UniProtKB">
        <authorList>
            <consortium name="Ensembl"/>
        </authorList>
    </citation>
    <scope>IDENTIFICATION</scope>
</reference>
<feature type="compositionally biased region" description="Low complexity" evidence="7">
    <location>
        <begin position="110"/>
        <end position="122"/>
    </location>
</feature>
<dbReference type="GeneTree" id="ENSGT00940000159037"/>
<feature type="compositionally biased region" description="Pro residues" evidence="7">
    <location>
        <begin position="131"/>
        <end position="145"/>
    </location>
</feature>
<dbReference type="GO" id="GO:0042802">
    <property type="term" value="F:identical protein binding"/>
    <property type="evidence" value="ECO:0007669"/>
    <property type="project" value="UniProtKB-ARBA"/>
</dbReference>
<evidence type="ECO:0000256" key="4">
    <source>
        <dbReference type="ARBA" id="ARBA00022803"/>
    </source>
</evidence>
<feature type="domain" description="SGTA homodimerisation" evidence="8">
    <location>
        <begin position="216"/>
        <end position="275"/>
    </location>
</feature>
<dbReference type="FunFam" id="1.20.5.420:FF:000002">
    <property type="entry name" value="Small glutamine-rich tetratricopeptide repeat-containing protein alpha"/>
    <property type="match status" value="1"/>
</dbReference>
<dbReference type="GO" id="GO:0060090">
    <property type="term" value="F:molecular adaptor activity"/>
    <property type="evidence" value="ECO:0007669"/>
    <property type="project" value="TreeGrafter"/>
</dbReference>
<comment type="similarity">
    <text evidence="1">Belongs to the SGT family.</text>
</comment>
<dbReference type="PANTHER" id="PTHR45831:SF3">
    <property type="entry name" value="SMALL GLUTAMINE-RICH TETRATRICOPEPTIDE REPEAT-CONTAINING PROTEIN ALPHA"/>
    <property type="match status" value="1"/>
</dbReference>
<dbReference type="GO" id="GO:0006620">
    <property type="term" value="P:post-translational protein targeting to endoplasmic reticulum membrane"/>
    <property type="evidence" value="ECO:0007669"/>
    <property type="project" value="TreeGrafter"/>
</dbReference>